<proteinExistence type="predicted"/>
<dbReference type="AlphaFoldDB" id="A0ABD0K8U1"/>
<dbReference type="Proteomes" id="UP001519460">
    <property type="component" value="Unassembled WGS sequence"/>
</dbReference>
<sequence length="121" mass="12854">MDGRRHKVKPSSSGPVISLGGLSSAVPLPCVRPHDAASIQPTTTLLLSSACCSDSQSDSARACQFHQRVHDEHVQSSSELVSFRAVPSRFRPAVQKSGESGVNFPSANEMRFVSTGFSAVN</sequence>
<keyword evidence="2" id="KW-1185">Reference proteome</keyword>
<dbReference type="EMBL" id="JACVVK020000225">
    <property type="protein sequence ID" value="KAK7483540.1"/>
    <property type="molecule type" value="Genomic_DNA"/>
</dbReference>
<accession>A0ABD0K8U1</accession>
<reference evidence="1 2" key="1">
    <citation type="journal article" date="2023" name="Sci. Data">
        <title>Genome assembly of the Korean intertidal mud-creeper Batillaria attramentaria.</title>
        <authorList>
            <person name="Patra A.K."/>
            <person name="Ho P.T."/>
            <person name="Jun S."/>
            <person name="Lee S.J."/>
            <person name="Kim Y."/>
            <person name="Won Y.J."/>
        </authorList>
    </citation>
    <scope>NUCLEOTIDE SEQUENCE [LARGE SCALE GENOMIC DNA]</scope>
    <source>
        <strain evidence="1">Wonlab-2016</strain>
    </source>
</reference>
<evidence type="ECO:0000313" key="1">
    <source>
        <dbReference type="EMBL" id="KAK7483540.1"/>
    </source>
</evidence>
<name>A0ABD0K8U1_9CAEN</name>
<comment type="caution">
    <text evidence="1">The sequence shown here is derived from an EMBL/GenBank/DDBJ whole genome shotgun (WGS) entry which is preliminary data.</text>
</comment>
<protein>
    <submittedName>
        <fullName evidence="1">Uncharacterized protein</fullName>
    </submittedName>
</protein>
<gene>
    <name evidence="1" type="ORF">BaRGS_00025214</name>
</gene>
<evidence type="ECO:0000313" key="2">
    <source>
        <dbReference type="Proteomes" id="UP001519460"/>
    </source>
</evidence>
<organism evidence="1 2">
    <name type="scientific">Batillaria attramentaria</name>
    <dbReference type="NCBI Taxonomy" id="370345"/>
    <lineage>
        <taxon>Eukaryota</taxon>
        <taxon>Metazoa</taxon>
        <taxon>Spiralia</taxon>
        <taxon>Lophotrochozoa</taxon>
        <taxon>Mollusca</taxon>
        <taxon>Gastropoda</taxon>
        <taxon>Caenogastropoda</taxon>
        <taxon>Sorbeoconcha</taxon>
        <taxon>Cerithioidea</taxon>
        <taxon>Batillariidae</taxon>
        <taxon>Batillaria</taxon>
    </lineage>
</organism>